<keyword evidence="4 10" id="KW-0378">Hydrolase</keyword>
<dbReference type="AlphaFoldDB" id="A0A3G8H336"/>
<gene>
    <name evidence="10" type="ORF">EHF44_14790</name>
</gene>
<dbReference type="EMBL" id="CP033969">
    <property type="protein sequence ID" value="AZG14600.1"/>
    <property type="molecule type" value="Genomic_DNA"/>
</dbReference>
<evidence type="ECO:0000256" key="2">
    <source>
        <dbReference type="ARBA" id="ARBA00022642"/>
    </source>
</evidence>
<accession>A0A3G8H336</accession>
<evidence type="ECO:0000256" key="6">
    <source>
        <dbReference type="ARBA" id="ARBA00039017"/>
    </source>
</evidence>
<dbReference type="KEGG" id="cpau:EHF44_14790"/>
<evidence type="ECO:0000259" key="9">
    <source>
        <dbReference type="Pfam" id="PF00857"/>
    </source>
</evidence>
<evidence type="ECO:0000256" key="3">
    <source>
        <dbReference type="ARBA" id="ARBA00022723"/>
    </source>
</evidence>
<evidence type="ECO:0000313" key="11">
    <source>
        <dbReference type="Proteomes" id="UP000270411"/>
    </source>
</evidence>
<evidence type="ECO:0000313" key="10">
    <source>
        <dbReference type="EMBL" id="AZG14600.1"/>
    </source>
</evidence>
<keyword evidence="3" id="KW-0479">Metal-binding</keyword>
<dbReference type="GO" id="GO:0019363">
    <property type="term" value="P:pyridine nucleotide biosynthetic process"/>
    <property type="evidence" value="ECO:0007669"/>
    <property type="project" value="UniProtKB-KW"/>
</dbReference>
<dbReference type="NCBIfam" id="NF008623">
    <property type="entry name" value="PRK11609.1"/>
    <property type="match status" value="1"/>
</dbReference>
<dbReference type="SUPFAM" id="SSF52499">
    <property type="entry name" value="Isochorismatase-like hydrolases"/>
    <property type="match status" value="1"/>
</dbReference>
<evidence type="ECO:0000256" key="4">
    <source>
        <dbReference type="ARBA" id="ARBA00022801"/>
    </source>
</evidence>
<feature type="domain" description="Isochorismatase-like" evidence="9">
    <location>
        <begin position="8"/>
        <end position="205"/>
    </location>
</feature>
<name>A0A3G8H336_9BURK</name>
<evidence type="ECO:0000256" key="5">
    <source>
        <dbReference type="ARBA" id="ARBA00037900"/>
    </source>
</evidence>
<dbReference type="GO" id="GO:0046872">
    <property type="term" value="F:metal ion binding"/>
    <property type="evidence" value="ECO:0007669"/>
    <property type="project" value="UniProtKB-KW"/>
</dbReference>
<dbReference type="GO" id="GO:0008936">
    <property type="term" value="F:nicotinamidase activity"/>
    <property type="evidence" value="ECO:0007669"/>
    <property type="project" value="UniProtKB-EC"/>
</dbReference>
<dbReference type="RefSeq" id="WP_124684357.1">
    <property type="nucleotide sequence ID" value="NZ_CP033969.1"/>
</dbReference>
<dbReference type="InterPro" id="IPR000868">
    <property type="entry name" value="Isochorismatase-like_dom"/>
</dbReference>
<dbReference type="FunFam" id="3.40.50.850:FF:000006">
    <property type="entry name" value="Bifunctional pyrazinamidase/nicotinamidase"/>
    <property type="match status" value="1"/>
</dbReference>
<evidence type="ECO:0000256" key="8">
    <source>
        <dbReference type="ARBA" id="ARBA00072277"/>
    </source>
</evidence>
<dbReference type="InterPro" id="IPR052347">
    <property type="entry name" value="Isochorismatase_Nicotinamidase"/>
</dbReference>
<evidence type="ECO:0000256" key="7">
    <source>
        <dbReference type="ARBA" id="ARBA00043224"/>
    </source>
</evidence>
<dbReference type="OrthoDB" id="9791276at2"/>
<dbReference type="InterPro" id="IPR036380">
    <property type="entry name" value="Isochorismatase-like_sf"/>
</dbReference>
<dbReference type="EC" id="3.5.1.19" evidence="6"/>
<dbReference type="Pfam" id="PF00857">
    <property type="entry name" value="Isochorismatase"/>
    <property type="match status" value="1"/>
</dbReference>
<protein>
    <recommendedName>
        <fullName evidence="8">Nicotinamidase</fullName>
        <ecNumber evidence="6">3.5.1.19</ecNumber>
    </recommendedName>
    <alternativeName>
        <fullName evidence="7">Nicotinamide deamidase</fullName>
    </alternativeName>
</protein>
<proteinExistence type="inferred from homology"/>
<evidence type="ECO:0000256" key="1">
    <source>
        <dbReference type="ARBA" id="ARBA00006336"/>
    </source>
</evidence>
<keyword evidence="2" id="KW-0662">Pyridine nucleotide biosynthesis</keyword>
<organism evidence="10 11">
    <name type="scientific">Cupriavidus pauculus</name>
    <dbReference type="NCBI Taxonomy" id="82633"/>
    <lineage>
        <taxon>Bacteria</taxon>
        <taxon>Pseudomonadati</taxon>
        <taxon>Pseudomonadota</taxon>
        <taxon>Betaproteobacteria</taxon>
        <taxon>Burkholderiales</taxon>
        <taxon>Burkholderiaceae</taxon>
        <taxon>Cupriavidus</taxon>
    </lineage>
</organism>
<dbReference type="PANTHER" id="PTHR11080:SF2">
    <property type="entry name" value="LD05707P"/>
    <property type="match status" value="1"/>
</dbReference>
<comment type="similarity">
    <text evidence="1">Belongs to the isochorismatase family.</text>
</comment>
<dbReference type="PANTHER" id="PTHR11080">
    <property type="entry name" value="PYRAZINAMIDASE/NICOTINAMIDASE"/>
    <property type="match status" value="1"/>
</dbReference>
<dbReference type="Gene3D" id="3.40.50.850">
    <property type="entry name" value="Isochorismatase-like"/>
    <property type="match status" value="1"/>
</dbReference>
<reference evidence="11" key="1">
    <citation type="submission" date="2018-11" db="EMBL/GenBank/DDBJ databases">
        <title>FDA dAtabase for Regulatory Grade micrObial Sequences (FDA-ARGOS): Supporting development and validation of Infectious Disease Dx tests.</title>
        <authorList>
            <person name="Goldberg B."/>
            <person name="Campos J."/>
            <person name="Tallon L."/>
            <person name="Sadzewicz L."/>
            <person name="Zhao X."/>
            <person name="Vavikolanu K."/>
            <person name="Mehta A."/>
            <person name="Aluvathingal J."/>
            <person name="Nadendla S."/>
            <person name="Geyer C."/>
            <person name="Nandy P."/>
            <person name="Yan Y."/>
            <person name="Sichtig H."/>
        </authorList>
    </citation>
    <scope>NUCLEOTIDE SEQUENCE [LARGE SCALE GENOMIC DNA]</scope>
    <source>
        <strain evidence="11">FDAARGOS_614</strain>
    </source>
</reference>
<dbReference type="Proteomes" id="UP000270411">
    <property type="component" value="Chromosome 1"/>
</dbReference>
<comment type="pathway">
    <text evidence="5">Cofactor biosynthesis; nicotinate biosynthesis; nicotinate from nicotinamide: step 1/1.</text>
</comment>
<dbReference type="CDD" id="cd01011">
    <property type="entry name" value="nicotinamidase"/>
    <property type="match status" value="1"/>
</dbReference>
<sequence>MAYGAQDCLLVIDVQNDFMPGGALAVPQGDEVVPVINRLARAFEHVVLTQDWHPAGHASFATSHAGHAPFQTTTLAYGEQVLWPDHCVQDTPGAALHAGLDVPHARLVIRKGHQAGVDSYSAFLEADRATRTGLAGYLREQGVRRVVCVGLATDYCVAWSALDARAAGFEAVVVEDACRAIDLDGSLARAWQDLAQAGVQRTTSQALLVSTSGPHNPWLPES</sequence>